<dbReference type="Gene3D" id="3.40.1260.10">
    <property type="entry name" value="DsrEFH-like"/>
    <property type="match status" value="1"/>
</dbReference>
<protein>
    <recommendedName>
        <fullName evidence="3">Sulfurtransferase complex subunit TusB</fullName>
    </recommendedName>
</protein>
<dbReference type="Pfam" id="PF04077">
    <property type="entry name" value="DsrH"/>
    <property type="match status" value="1"/>
</dbReference>
<dbReference type="InterPro" id="IPR027396">
    <property type="entry name" value="DsrEFH-like"/>
</dbReference>
<dbReference type="AlphaFoldDB" id="A0A1T1GTS0"/>
<name>A0A1T1GTS0_9GAMM</name>
<keyword evidence="2" id="KW-1185">Reference proteome</keyword>
<dbReference type="GO" id="GO:0002143">
    <property type="term" value="P:tRNA wobble position uridine thiolation"/>
    <property type="evidence" value="ECO:0007669"/>
    <property type="project" value="InterPro"/>
</dbReference>
<dbReference type="SUPFAM" id="SSF75169">
    <property type="entry name" value="DsrEFH-like"/>
    <property type="match status" value="1"/>
</dbReference>
<organism evidence="1 2">
    <name type="scientific">Acinetobacter amyesii</name>
    <dbReference type="NCBI Taxonomy" id="2942470"/>
    <lineage>
        <taxon>Bacteria</taxon>
        <taxon>Pseudomonadati</taxon>
        <taxon>Pseudomonadota</taxon>
        <taxon>Gammaproteobacteria</taxon>
        <taxon>Moraxellales</taxon>
        <taxon>Moraxellaceae</taxon>
        <taxon>Acinetobacter</taxon>
    </lineage>
</organism>
<comment type="caution">
    <text evidence="1">The sequence shown here is derived from an EMBL/GenBank/DDBJ whole genome shotgun (WGS) entry which is preliminary data.</text>
</comment>
<reference evidence="1 2" key="1">
    <citation type="submission" date="2017-02" db="EMBL/GenBank/DDBJ databases">
        <title>Acinetobacter sp. ANC 4945, whole genome shotgun sequencing project.</title>
        <authorList>
            <person name="Radolfova-Krizova L."/>
            <person name="Al Atrouni A."/>
            <person name="Nemec A."/>
        </authorList>
    </citation>
    <scope>NUCLEOTIDE SEQUENCE [LARGE SCALE GENOMIC DNA]</scope>
    <source>
        <strain evidence="1 2">ANC 4945</strain>
    </source>
</reference>
<proteinExistence type="predicted"/>
<dbReference type="Proteomes" id="UP000191160">
    <property type="component" value="Unassembled WGS sequence"/>
</dbReference>
<dbReference type="RefSeq" id="WP_078190986.1">
    <property type="nucleotide sequence ID" value="NZ_JAMCOW010000034.1"/>
</dbReference>
<evidence type="ECO:0008006" key="3">
    <source>
        <dbReference type="Google" id="ProtNLM"/>
    </source>
</evidence>
<dbReference type="GO" id="GO:0005737">
    <property type="term" value="C:cytoplasm"/>
    <property type="evidence" value="ECO:0007669"/>
    <property type="project" value="InterPro"/>
</dbReference>
<evidence type="ECO:0000313" key="1">
    <source>
        <dbReference type="EMBL" id="OOV80870.1"/>
    </source>
</evidence>
<accession>A0A1T1GTS0</accession>
<gene>
    <name evidence="1" type="ORF">B1202_12750</name>
</gene>
<dbReference type="EMBL" id="MVKX01000008">
    <property type="protein sequence ID" value="OOV80870.1"/>
    <property type="molecule type" value="Genomic_DNA"/>
</dbReference>
<evidence type="ECO:0000313" key="2">
    <source>
        <dbReference type="Proteomes" id="UP000191160"/>
    </source>
</evidence>
<sequence length="95" mass="10699">MSNSTLYLVQASYANTLQHIQQLASLINPEDAIILMGEAVLHIADEQIQQFGTCYVLENDAEILGKSMNYSHMKVIDYAAFADLCLRFKRCISLK</sequence>
<dbReference type="InterPro" id="IPR007215">
    <property type="entry name" value="Sulphur_relay_TusB/DsrH"/>
</dbReference>